<feature type="region of interest" description="Disordered" evidence="1">
    <location>
        <begin position="1"/>
        <end position="47"/>
    </location>
</feature>
<gene>
    <name evidence="2" type="ORF">OLMES_4185</name>
</gene>
<protein>
    <submittedName>
        <fullName evidence="2">Uncharacterized protein</fullName>
    </submittedName>
</protein>
<name>A0A1Y0ICK9_9GAMM</name>
<organism evidence="2 3">
    <name type="scientific">Oleiphilus messinensis</name>
    <dbReference type="NCBI Taxonomy" id="141451"/>
    <lineage>
        <taxon>Bacteria</taxon>
        <taxon>Pseudomonadati</taxon>
        <taxon>Pseudomonadota</taxon>
        <taxon>Gammaproteobacteria</taxon>
        <taxon>Oceanospirillales</taxon>
        <taxon>Oleiphilaceae</taxon>
        <taxon>Oleiphilus</taxon>
    </lineage>
</organism>
<dbReference type="Proteomes" id="UP000196027">
    <property type="component" value="Chromosome"/>
</dbReference>
<keyword evidence="3" id="KW-1185">Reference proteome</keyword>
<reference evidence="2 3" key="1">
    <citation type="submission" date="2017-05" db="EMBL/GenBank/DDBJ databases">
        <title>Genomic insights into alkan degradation activity of Oleiphilus messinensis.</title>
        <authorList>
            <person name="Kozyavkin S.A."/>
            <person name="Slesarev A.I."/>
            <person name="Golyshin P.N."/>
            <person name="Korzhenkov A."/>
            <person name="Golyshina O.N."/>
            <person name="Toshchakov S.V."/>
        </authorList>
    </citation>
    <scope>NUCLEOTIDE SEQUENCE [LARGE SCALE GENOMIC DNA]</scope>
    <source>
        <strain evidence="2 3">ME102</strain>
    </source>
</reference>
<dbReference type="EMBL" id="CP021425">
    <property type="protein sequence ID" value="ARU58201.1"/>
    <property type="molecule type" value="Genomic_DNA"/>
</dbReference>
<evidence type="ECO:0000313" key="3">
    <source>
        <dbReference type="Proteomes" id="UP000196027"/>
    </source>
</evidence>
<dbReference type="AlphaFoldDB" id="A0A1Y0ICK9"/>
<evidence type="ECO:0000313" key="2">
    <source>
        <dbReference type="EMBL" id="ARU58201.1"/>
    </source>
</evidence>
<evidence type="ECO:0000256" key="1">
    <source>
        <dbReference type="SAM" id="MobiDB-lite"/>
    </source>
</evidence>
<proteinExistence type="predicted"/>
<accession>A0A1Y0ICK9</accession>
<sequence length="83" mass="9020">MFVTLANSAEIASQSSTQLNNNPLQPQTLPGGTQPTNAEYPQNPATVNTRSTINFGVRELRFYDSNGDFVNLLSMSVGMLPFP</sequence>
<dbReference type="KEGG" id="ome:OLMES_4185"/>